<name>A0A843WKL6_COLES</name>
<evidence type="ECO:0008006" key="5">
    <source>
        <dbReference type="Google" id="ProtNLM"/>
    </source>
</evidence>
<proteinExistence type="predicted"/>
<feature type="non-terminal residue" evidence="3">
    <location>
        <position position="123"/>
    </location>
</feature>
<dbReference type="InterPro" id="IPR016181">
    <property type="entry name" value="Acyl_CoA_acyltransferase"/>
</dbReference>
<keyword evidence="2" id="KW-0012">Acyltransferase</keyword>
<dbReference type="GO" id="GO:0008080">
    <property type="term" value="F:N-acetyltransferase activity"/>
    <property type="evidence" value="ECO:0007669"/>
    <property type="project" value="InterPro"/>
</dbReference>
<evidence type="ECO:0000256" key="2">
    <source>
        <dbReference type="ARBA" id="ARBA00023315"/>
    </source>
</evidence>
<sequence>MEMEVAAHDGDGDRREMAAAATAGGVTLEGERVVLVPYMREHVPRYHQWMQDSALLLATGSEPLSLEEEYRMHLSWIQDPNKHTFIVLDKQLMAGEFVRGDPHIEGSDGSHGNRLIDVKFSQV</sequence>
<protein>
    <recommendedName>
        <fullName evidence="5">N-acetyltransferase domain-containing protein</fullName>
    </recommendedName>
</protein>
<dbReference type="PANTHER" id="PTHR13256:SF16">
    <property type="entry name" value="ALPHA_BETA-TUBULIN-N-ACETYLTRANSFERASE 9"/>
    <property type="match status" value="1"/>
</dbReference>
<dbReference type="OrthoDB" id="5043642at2759"/>
<evidence type="ECO:0000313" key="4">
    <source>
        <dbReference type="Proteomes" id="UP000652761"/>
    </source>
</evidence>
<keyword evidence="1" id="KW-0808">Transferase</keyword>
<evidence type="ECO:0000256" key="1">
    <source>
        <dbReference type="ARBA" id="ARBA00022679"/>
    </source>
</evidence>
<gene>
    <name evidence="3" type="ORF">Taro_036087</name>
</gene>
<organism evidence="3 4">
    <name type="scientific">Colocasia esculenta</name>
    <name type="common">Wild taro</name>
    <name type="synonym">Arum esculentum</name>
    <dbReference type="NCBI Taxonomy" id="4460"/>
    <lineage>
        <taxon>Eukaryota</taxon>
        <taxon>Viridiplantae</taxon>
        <taxon>Streptophyta</taxon>
        <taxon>Embryophyta</taxon>
        <taxon>Tracheophyta</taxon>
        <taxon>Spermatophyta</taxon>
        <taxon>Magnoliopsida</taxon>
        <taxon>Liliopsida</taxon>
        <taxon>Araceae</taxon>
        <taxon>Aroideae</taxon>
        <taxon>Colocasieae</taxon>
        <taxon>Colocasia</taxon>
    </lineage>
</organism>
<dbReference type="EMBL" id="NMUH01003010">
    <property type="protein sequence ID" value="MQM03310.1"/>
    <property type="molecule type" value="Genomic_DNA"/>
</dbReference>
<comment type="caution">
    <text evidence="3">The sequence shown here is derived from an EMBL/GenBank/DDBJ whole genome shotgun (WGS) entry which is preliminary data.</text>
</comment>
<accession>A0A843WKL6</accession>
<dbReference type="Gene3D" id="3.40.630.30">
    <property type="match status" value="1"/>
</dbReference>
<dbReference type="PANTHER" id="PTHR13256">
    <property type="entry name" value="N-ACETYLTRANSFERASE 9"/>
    <property type="match status" value="1"/>
</dbReference>
<evidence type="ECO:0000313" key="3">
    <source>
        <dbReference type="EMBL" id="MQM03310.1"/>
    </source>
</evidence>
<dbReference type="AlphaFoldDB" id="A0A843WKL6"/>
<dbReference type="SUPFAM" id="SSF55729">
    <property type="entry name" value="Acyl-CoA N-acyltransferases (Nat)"/>
    <property type="match status" value="1"/>
</dbReference>
<dbReference type="InterPro" id="IPR039135">
    <property type="entry name" value="NAT9-like"/>
</dbReference>
<keyword evidence="4" id="KW-1185">Reference proteome</keyword>
<dbReference type="Proteomes" id="UP000652761">
    <property type="component" value="Unassembled WGS sequence"/>
</dbReference>
<reference evidence="3" key="1">
    <citation type="submission" date="2017-07" db="EMBL/GenBank/DDBJ databases">
        <title>Taro Niue Genome Assembly and Annotation.</title>
        <authorList>
            <person name="Atibalentja N."/>
            <person name="Keating K."/>
            <person name="Fields C.J."/>
        </authorList>
    </citation>
    <scope>NUCLEOTIDE SEQUENCE</scope>
    <source>
        <strain evidence="3">Niue_2</strain>
        <tissue evidence="3">Leaf</tissue>
    </source>
</reference>